<keyword evidence="2" id="KW-0812">Transmembrane</keyword>
<dbReference type="Pfam" id="PF26256">
    <property type="entry name" value="DUF8060"/>
    <property type="match status" value="1"/>
</dbReference>
<evidence type="ECO:0000259" key="3">
    <source>
        <dbReference type="Pfam" id="PF26256"/>
    </source>
</evidence>
<keyword evidence="2" id="KW-1133">Transmembrane helix</keyword>
<feature type="region of interest" description="Disordered" evidence="1">
    <location>
        <begin position="1"/>
        <end position="75"/>
    </location>
</feature>
<evidence type="ECO:0000313" key="4">
    <source>
        <dbReference type="EMBL" id="MFC6888914.1"/>
    </source>
</evidence>
<dbReference type="AlphaFoldDB" id="A0ABD5UHI1"/>
<reference evidence="4 5" key="1">
    <citation type="journal article" date="2019" name="Int. J. Syst. Evol. Microbiol.">
        <title>The Global Catalogue of Microorganisms (GCM) 10K type strain sequencing project: providing services to taxonomists for standard genome sequencing and annotation.</title>
        <authorList>
            <consortium name="The Broad Institute Genomics Platform"/>
            <consortium name="The Broad Institute Genome Sequencing Center for Infectious Disease"/>
            <person name="Wu L."/>
            <person name="Ma J."/>
        </authorList>
    </citation>
    <scope>NUCLEOTIDE SEQUENCE [LARGE SCALE GENOMIC DNA]</scope>
    <source>
        <strain evidence="4 5">Y73</strain>
    </source>
</reference>
<proteinExistence type="predicted"/>
<dbReference type="RefSeq" id="WP_379766787.1">
    <property type="nucleotide sequence ID" value="NZ_JBHSXI010000009.1"/>
</dbReference>
<keyword evidence="5" id="KW-1185">Reference proteome</keyword>
<protein>
    <recommendedName>
        <fullName evidence="3">DUF8060 domain-containing protein</fullName>
    </recommendedName>
</protein>
<dbReference type="InterPro" id="IPR058373">
    <property type="entry name" value="DUF8060"/>
</dbReference>
<accession>A0ABD5UHI1</accession>
<comment type="caution">
    <text evidence="4">The sequence shown here is derived from an EMBL/GenBank/DDBJ whole genome shotgun (WGS) entry which is preliminary data.</text>
</comment>
<evidence type="ECO:0000256" key="1">
    <source>
        <dbReference type="SAM" id="MobiDB-lite"/>
    </source>
</evidence>
<feature type="transmembrane region" description="Helical" evidence="2">
    <location>
        <begin position="87"/>
        <end position="108"/>
    </location>
</feature>
<feature type="compositionally biased region" description="Low complexity" evidence="1">
    <location>
        <begin position="24"/>
        <end position="36"/>
    </location>
</feature>
<evidence type="ECO:0000256" key="2">
    <source>
        <dbReference type="SAM" id="Phobius"/>
    </source>
</evidence>
<sequence length="167" mass="17663">MTDDRDDVGEEDRNERARTETDDAPTTRTMTDTATDGGERTDSTTDGGDRADSTTDDGNRADSTTDGDGGPSGVEFDRLTTDRLRGILDRVGLAALVLLALIAGWSFYSQTGTAIRTWLDPAYQPLALAAFNLAVLLVALAGVAHQLARIRTSESGSSGSEYGGSEE</sequence>
<dbReference type="Proteomes" id="UP001596333">
    <property type="component" value="Unassembled WGS sequence"/>
</dbReference>
<evidence type="ECO:0000313" key="5">
    <source>
        <dbReference type="Proteomes" id="UP001596333"/>
    </source>
</evidence>
<feature type="domain" description="DUF8060" evidence="3">
    <location>
        <begin position="34"/>
        <end position="152"/>
    </location>
</feature>
<feature type="compositionally biased region" description="Acidic residues" evidence="1">
    <location>
        <begin position="1"/>
        <end position="10"/>
    </location>
</feature>
<dbReference type="EMBL" id="JBHSXI010000009">
    <property type="protein sequence ID" value="MFC6888914.1"/>
    <property type="molecule type" value="Genomic_DNA"/>
</dbReference>
<organism evidence="4 5">
    <name type="scientific">Halorubrum trueperi</name>
    <dbReference type="NCBI Taxonomy" id="2004704"/>
    <lineage>
        <taxon>Archaea</taxon>
        <taxon>Methanobacteriati</taxon>
        <taxon>Methanobacteriota</taxon>
        <taxon>Stenosarchaea group</taxon>
        <taxon>Halobacteria</taxon>
        <taxon>Halobacteriales</taxon>
        <taxon>Haloferacaceae</taxon>
        <taxon>Halorubrum</taxon>
    </lineage>
</organism>
<feature type="transmembrane region" description="Helical" evidence="2">
    <location>
        <begin position="128"/>
        <end position="148"/>
    </location>
</feature>
<gene>
    <name evidence="4" type="ORF">ACFQEY_07815</name>
</gene>
<feature type="compositionally biased region" description="Basic and acidic residues" evidence="1">
    <location>
        <begin position="11"/>
        <end position="21"/>
    </location>
</feature>
<keyword evidence="2" id="KW-0472">Membrane</keyword>
<feature type="compositionally biased region" description="Basic and acidic residues" evidence="1">
    <location>
        <begin position="37"/>
        <end position="60"/>
    </location>
</feature>
<name>A0ABD5UHI1_9EURY</name>